<accession>A0AAV7R8Z7</accession>
<dbReference type="Proteomes" id="UP001066276">
    <property type="component" value="Chromosome 5"/>
</dbReference>
<reference evidence="1" key="1">
    <citation type="journal article" date="2022" name="bioRxiv">
        <title>Sequencing and chromosome-scale assembly of the giantPleurodeles waltlgenome.</title>
        <authorList>
            <person name="Brown T."/>
            <person name="Elewa A."/>
            <person name="Iarovenko S."/>
            <person name="Subramanian E."/>
            <person name="Araus A.J."/>
            <person name="Petzold A."/>
            <person name="Susuki M."/>
            <person name="Suzuki K.-i.T."/>
            <person name="Hayashi T."/>
            <person name="Toyoda A."/>
            <person name="Oliveira C."/>
            <person name="Osipova E."/>
            <person name="Leigh N.D."/>
            <person name="Simon A."/>
            <person name="Yun M.H."/>
        </authorList>
    </citation>
    <scope>NUCLEOTIDE SEQUENCE</scope>
    <source>
        <strain evidence="1">20211129_DDA</strain>
        <tissue evidence="1">Liver</tissue>
    </source>
</reference>
<proteinExistence type="predicted"/>
<keyword evidence="2" id="KW-1185">Reference proteome</keyword>
<evidence type="ECO:0000313" key="2">
    <source>
        <dbReference type="Proteomes" id="UP001066276"/>
    </source>
</evidence>
<protein>
    <recommendedName>
        <fullName evidence="3">Secreted protein</fullName>
    </recommendedName>
</protein>
<dbReference type="EMBL" id="JANPWB010000009">
    <property type="protein sequence ID" value="KAJ1148172.1"/>
    <property type="molecule type" value="Genomic_DNA"/>
</dbReference>
<evidence type="ECO:0008006" key="3">
    <source>
        <dbReference type="Google" id="ProtNLM"/>
    </source>
</evidence>
<organism evidence="1 2">
    <name type="scientific">Pleurodeles waltl</name>
    <name type="common">Iberian ribbed newt</name>
    <dbReference type="NCBI Taxonomy" id="8319"/>
    <lineage>
        <taxon>Eukaryota</taxon>
        <taxon>Metazoa</taxon>
        <taxon>Chordata</taxon>
        <taxon>Craniata</taxon>
        <taxon>Vertebrata</taxon>
        <taxon>Euteleostomi</taxon>
        <taxon>Amphibia</taxon>
        <taxon>Batrachia</taxon>
        <taxon>Caudata</taxon>
        <taxon>Salamandroidea</taxon>
        <taxon>Salamandridae</taxon>
        <taxon>Pleurodelinae</taxon>
        <taxon>Pleurodeles</taxon>
    </lineage>
</organism>
<sequence>MGFPSRVFTRWLAHALGSRCDVRMHPASSATPHATWDGSSSSPVLLCTGLHMCRARPHTVIRRRSVINHTNTGASVRLVTFGARPDQPFY</sequence>
<name>A0AAV7R8Z7_PLEWA</name>
<gene>
    <name evidence="1" type="ORF">NDU88_001010</name>
</gene>
<dbReference type="AlphaFoldDB" id="A0AAV7R8Z7"/>
<evidence type="ECO:0000313" key="1">
    <source>
        <dbReference type="EMBL" id="KAJ1148172.1"/>
    </source>
</evidence>
<comment type="caution">
    <text evidence="1">The sequence shown here is derived from an EMBL/GenBank/DDBJ whole genome shotgun (WGS) entry which is preliminary data.</text>
</comment>